<dbReference type="Proteomes" id="UP001597526">
    <property type="component" value="Unassembled WGS sequence"/>
</dbReference>
<accession>A0ABW5MWT3</accession>
<evidence type="ECO:0000313" key="3">
    <source>
        <dbReference type="EMBL" id="MFD2587597.1"/>
    </source>
</evidence>
<name>A0ABW5MWT3_9FLAO</name>
<keyword evidence="4" id="KW-1185">Reference proteome</keyword>
<organism evidence="3 4">
    <name type="scientific">Croceitalea marina</name>
    <dbReference type="NCBI Taxonomy" id="1775166"/>
    <lineage>
        <taxon>Bacteria</taxon>
        <taxon>Pseudomonadati</taxon>
        <taxon>Bacteroidota</taxon>
        <taxon>Flavobacteriia</taxon>
        <taxon>Flavobacteriales</taxon>
        <taxon>Flavobacteriaceae</taxon>
        <taxon>Croceitalea</taxon>
    </lineage>
</organism>
<dbReference type="EMBL" id="JBHULB010000016">
    <property type="protein sequence ID" value="MFD2587597.1"/>
    <property type="molecule type" value="Genomic_DNA"/>
</dbReference>
<dbReference type="RefSeq" id="WP_377767139.1">
    <property type="nucleotide sequence ID" value="NZ_JBHULB010000016.1"/>
</dbReference>
<reference evidence="4" key="1">
    <citation type="journal article" date="2019" name="Int. J. Syst. Evol. Microbiol.">
        <title>The Global Catalogue of Microorganisms (GCM) 10K type strain sequencing project: providing services to taxonomists for standard genome sequencing and annotation.</title>
        <authorList>
            <consortium name="The Broad Institute Genomics Platform"/>
            <consortium name="The Broad Institute Genome Sequencing Center for Infectious Disease"/>
            <person name="Wu L."/>
            <person name="Ma J."/>
        </authorList>
    </citation>
    <scope>NUCLEOTIDE SEQUENCE [LARGE SCALE GENOMIC DNA]</scope>
    <source>
        <strain evidence="4">KCTC 52368</strain>
    </source>
</reference>
<feature type="domain" description="Secretion system C-terminal sorting" evidence="2">
    <location>
        <begin position="725"/>
        <end position="794"/>
    </location>
</feature>
<dbReference type="NCBIfam" id="TIGR04183">
    <property type="entry name" value="Por_Secre_tail"/>
    <property type="match status" value="1"/>
</dbReference>
<keyword evidence="1" id="KW-0732">Signal</keyword>
<comment type="caution">
    <text evidence="3">The sequence shown here is derived from an EMBL/GenBank/DDBJ whole genome shotgun (WGS) entry which is preliminary data.</text>
</comment>
<protein>
    <submittedName>
        <fullName evidence="3">T9SS type A sorting domain-containing protein</fullName>
    </submittedName>
</protein>
<dbReference type="Pfam" id="PF18962">
    <property type="entry name" value="Por_Secre_tail"/>
    <property type="match status" value="1"/>
</dbReference>
<dbReference type="InterPro" id="IPR026444">
    <property type="entry name" value="Secre_tail"/>
</dbReference>
<proteinExistence type="predicted"/>
<evidence type="ECO:0000256" key="1">
    <source>
        <dbReference type="ARBA" id="ARBA00022729"/>
    </source>
</evidence>
<evidence type="ECO:0000313" key="4">
    <source>
        <dbReference type="Proteomes" id="UP001597526"/>
    </source>
</evidence>
<evidence type="ECO:0000259" key="2">
    <source>
        <dbReference type="Pfam" id="PF18962"/>
    </source>
</evidence>
<gene>
    <name evidence="3" type="ORF">ACFSQJ_11690</name>
</gene>
<sequence>MKKITTSRIVGHLFIIICYLTTNNLNGQDLPINPLDCGYACSAQDVIIQEPYFAVDDQGTPFQPYLYSIGDTVTGYIAFSLVNTTGTDRYTPMIHTQVENGSEFSLMSTCYGTLPANQTKIYVSPQSFTHTFGDEFSLNNIWIGWNVSSKVCDDIYGATTCNKLIPSGKCGDYNNIPLYIKLPVETPPVFGTEICNNGIDDDNNGLTDCDDMGCPDESECTFTSTTGGNDSGLESNARLAEKINKRHFERIKNNTHRLNVKTEERNFAKKVDLHKKGLSIKKGTHTSRTKDRIDLFSLIPVDAIPNTTSFNSTPTDLNAITNAVETLSVDYFDGDIRKGAVLATISENGVYEHTKAVCDRVVGSKILDMWKIPIYRNKEFIITKLESKKGEIEYGCTFSFFIDETNGVTVENHWNVSDYHSNGEYYNFQVWANSSFNLMKVTWELLYNIENLNEEPLDFKMGQLPEVYIQDVVYKNNNLVLNFINGSGQKSVNIKGLVSDSETSTDRVFYDTFSLTGERFEQVVYDTNSVYSIGFTINEKEGAVTDNVFFADGVWGYDVDESKEDLQIFETYRDFQSQNDGDLYIERGAKIRGLLNEKFVLYRAIQAKFEALDISEFNGLAFNAKSNKIREMDVRLINPDLPYEEQMKARIVLNTETDQYYIDFSAFEGNLKNLDNITMMVFEVPNWENEPTHFILELTRLRLASSQSGKAMAQINGQERLNRAYPNPMISKATIAFESKISNTYQLYVHDMMGRTVHTSEGTLNQGLNRVSIERGNLPAGNYSYEVKLNKEENIGGILIMK</sequence>